<keyword evidence="1" id="KW-0472">Membrane</keyword>
<proteinExistence type="predicted"/>
<evidence type="ECO:0000256" key="1">
    <source>
        <dbReference type="SAM" id="Phobius"/>
    </source>
</evidence>
<keyword evidence="1" id="KW-1133">Transmembrane helix</keyword>
<dbReference type="EMBL" id="AP014925">
    <property type="protein sequence ID" value="BAR96440.1"/>
    <property type="molecule type" value="Genomic_DNA"/>
</dbReference>
<name>A0AAD1F7P9_PREIN</name>
<sequence length="46" mass="5559">MNFIQLKRARKHRLRALFVCIIFLFALFGIMVMSLIEKVKEFLKNM</sequence>
<accession>A0AAD1F7P9</accession>
<reference evidence="2 3" key="1">
    <citation type="submission" date="2015-07" db="EMBL/GenBank/DDBJ databases">
        <title>Complete genome sequence of Prevotella intermedia strain 17-2.</title>
        <authorList>
            <person name="Nambu T."/>
        </authorList>
    </citation>
    <scope>NUCLEOTIDE SEQUENCE [LARGE SCALE GENOMIC DNA]</scope>
    <source>
        <strain evidence="2 3">17-2</strain>
    </source>
</reference>
<keyword evidence="1" id="KW-0812">Transmembrane</keyword>
<dbReference type="AlphaFoldDB" id="A0AAD1F7P9"/>
<evidence type="ECO:0000313" key="3">
    <source>
        <dbReference type="Proteomes" id="UP000067008"/>
    </source>
</evidence>
<gene>
    <name evidence="2" type="ORF">PI172_1712</name>
</gene>
<protein>
    <submittedName>
        <fullName evidence="2">Uncharacterized protein</fullName>
    </submittedName>
</protein>
<evidence type="ECO:0000313" key="2">
    <source>
        <dbReference type="EMBL" id="BAR96440.1"/>
    </source>
</evidence>
<organism evidence="2 3">
    <name type="scientific">Prevotella intermedia</name>
    <dbReference type="NCBI Taxonomy" id="28131"/>
    <lineage>
        <taxon>Bacteria</taxon>
        <taxon>Pseudomonadati</taxon>
        <taxon>Bacteroidota</taxon>
        <taxon>Bacteroidia</taxon>
        <taxon>Bacteroidales</taxon>
        <taxon>Prevotellaceae</taxon>
        <taxon>Prevotella</taxon>
    </lineage>
</organism>
<feature type="transmembrane region" description="Helical" evidence="1">
    <location>
        <begin position="16"/>
        <end position="36"/>
    </location>
</feature>
<dbReference type="Proteomes" id="UP000067008">
    <property type="component" value="Chromosome 2"/>
</dbReference>